<evidence type="ECO:0000313" key="3">
    <source>
        <dbReference type="Proteomes" id="UP000708148"/>
    </source>
</evidence>
<dbReference type="Proteomes" id="UP000708148">
    <property type="component" value="Unassembled WGS sequence"/>
</dbReference>
<sequence length="426" mass="47763">MRWVPAISGRRLPADLIEDHHTTAMAPSTLVGPNTSPGTMDRAVMGDCRRWNTAAATMKSLPRKLQRNSSQPGVTYPEKPPLQGLDLTRISTTMKVVTRGQRVAAKLLKLTKMTDVEEREELMASCAKEFLKEMDAKLEGLPQEAVDCISIASMMHRIGMVMKFIHPKDWLFQGHAKVPISLIEMFDQRFQYAEAHHMASVLWGMGQLGRRSLDLPLGEGTARNLIDRIVQTVPNKSDGMKGNSVCHFVEGLSLLYDKAPPGCLETLLGKTAPRLEEEHTLTMNIARLLYGLAELNYEDKIGVVEVGVKQLAFHFAHLGDNHISDAVWALGKLKSPHASRFMLHVQAKAEQEGFGLSKSRMSPRQLIRFVWGMDQLNYKTAAMGIIKKLCPEVNYRRREFTNEQIQEFTDICGNMGMNVGHLIEEC</sequence>
<evidence type="ECO:0000256" key="1">
    <source>
        <dbReference type="SAM" id="MobiDB-lite"/>
    </source>
</evidence>
<organism evidence="2 3">
    <name type="scientific">Ostreobium quekettii</name>
    <dbReference type="NCBI Taxonomy" id="121088"/>
    <lineage>
        <taxon>Eukaryota</taxon>
        <taxon>Viridiplantae</taxon>
        <taxon>Chlorophyta</taxon>
        <taxon>core chlorophytes</taxon>
        <taxon>Ulvophyceae</taxon>
        <taxon>TCBD clade</taxon>
        <taxon>Bryopsidales</taxon>
        <taxon>Ostreobineae</taxon>
        <taxon>Ostreobiaceae</taxon>
        <taxon>Ostreobium</taxon>
    </lineage>
</organism>
<keyword evidence="3" id="KW-1185">Reference proteome</keyword>
<dbReference type="EMBL" id="CAJHUC010003099">
    <property type="protein sequence ID" value="CAD7705349.1"/>
    <property type="molecule type" value="Genomic_DNA"/>
</dbReference>
<gene>
    <name evidence="2" type="ORF">OSTQU699_LOCUS10704</name>
</gene>
<name>A0A8S1JC29_9CHLO</name>
<reference evidence="2" key="1">
    <citation type="submission" date="2020-12" db="EMBL/GenBank/DDBJ databases">
        <authorList>
            <person name="Iha C."/>
        </authorList>
    </citation>
    <scope>NUCLEOTIDE SEQUENCE</scope>
</reference>
<dbReference type="AlphaFoldDB" id="A0A8S1JC29"/>
<protein>
    <submittedName>
        <fullName evidence="2">Uncharacterized protein</fullName>
    </submittedName>
</protein>
<comment type="caution">
    <text evidence="2">The sequence shown here is derived from an EMBL/GenBank/DDBJ whole genome shotgun (WGS) entry which is preliminary data.</text>
</comment>
<proteinExistence type="predicted"/>
<feature type="region of interest" description="Disordered" evidence="1">
    <location>
        <begin position="62"/>
        <end position="82"/>
    </location>
</feature>
<evidence type="ECO:0000313" key="2">
    <source>
        <dbReference type="EMBL" id="CAD7705349.1"/>
    </source>
</evidence>
<accession>A0A8S1JC29</accession>